<protein>
    <submittedName>
        <fullName evidence="2">Integrase</fullName>
    </submittedName>
</protein>
<dbReference type="AlphaFoldDB" id="A0A7Y9X206"/>
<dbReference type="GO" id="GO:0003677">
    <property type="term" value="F:DNA binding"/>
    <property type="evidence" value="ECO:0007669"/>
    <property type="project" value="InterPro"/>
</dbReference>
<evidence type="ECO:0000313" key="3">
    <source>
        <dbReference type="Proteomes" id="UP000523545"/>
    </source>
</evidence>
<dbReference type="GO" id="GO:0006310">
    <property type="term" value="P:DNA recombination"/>
    <property type="evidence" value="ECO:0007669"/>
    <property type="project" value="UniProtKB-KW"/>
</dbReference>
<comment type="caution">
    <text evidence="2">The sequence shown here is derived from an EMBL/GenBank/DDBJ whole genome shotgun (WGS) entry which is preliminary data.</text>
</comment>
<dbReference type="GO" id="GO:0015074">
    <property type="term" value="P:DNA integration"/>
    <property type="evidence" value="ECO:0007669"/>
    <property type="project" value="InterPro"/>
</dbReference>
<evidence type="ECO:0000256" key="1">
    <source>
        <dbReference type="ARBA" id="ARBA00023172"/>
    </source>
</evidence>
<keyword evidence="3" id="KW-1185">Reference proteome</keyword>
<dbReference type="EMBL" id="JACCHK010000001">
    <property type="protein sequence ID" value="NYH42890.1"/>
    <property type="molecule type" value="Genomic_DNA"/>
</dbReference>
<reference evidence="2 3" key="1">
    <citation type="submission" date="2020-07" db="EMBL/GenBank/DDBJ databases">
        <title>Sequencing the genomes of 1000 actinobacteria strains.</title>
        <authorList>
            <person name="Klenk H.-P."/>
        </authorList>
    </citation>
    <scope>NUCLEOTIDE SEQUENCE [LARGE SCALE GENOMIC DNA]</scope>
    <source>
        <strain evidence="2 3">DSM 45876</strain>
    </source>
</reference>
<evidence type="ECO:0000313" key="2">
    <source>
        <dbReference type="EMBL" id="NYH42890.1"/>
    </source>
</evidence>
<dbReference type="RefSeq" id="WP_179780586.1">
    <property type="nucleotide sequence ID" value="NZ_JACCHK010000001.1"/>
</dbReference>
<sequence>MGLAGFHFHDLRRTDNTLAAASGASTRELMHRQGHATMRAALIYQHATGERDREIAQAMDRGIAGSARRRP</sequence>
<dbReference type="Proteomes" id="UP000523545">
    <property type="component" value="Unassembled WGS sequence"/>
</dbReference>
<accession>A0A7Y9X206</accession>
<gene>
    <name evidence="2" type="ORF">HNR22_002617</name>
</gene>
<name>A0A7Y9X206_9ACTN</name>
<keyword evidence="1" id="KW-0233">DNA recombination</keyword>
<dbReference type="SUPFAM" id="SSF56349">
    <property type="entry name" value="DNA breaking-rejoining enzymes"/>
    <property type="match status" value="1"/>
</dbReference>
<proteinExistence type="predicted"/>
<dbReference type="Gene3D" id="1.10.443.10">
    <property type="entry name" value="Intergrase catalytic core"/>
    <property type="match status" value="1"/>
</dbReference>
<dbReference type="InterPro" id="IPR011010">
    <property type="entry name" value="DNA_brk_join_enz"/>
</dbReference>
<organism evidence="2 3">
    <name type="scientific">Micromonospora jinlongensis</name>
    <dbReference type="NCBI Taxonomy" id="1287877"/>
    <lineage>
        <taxon>Bacteria</taxon>
        <taxon>Bacillati</taxon>
        <taxon>Actinomycetota</taxon>
        <taxon>Actinomycetes</taxon>
        <taxon>Micromonosporales</taxon>
        <taxon>Micromonosporaceae</taxon>
        <taxon>Micromonospora</taxon>
    </lineage>
</organism>
<dbReference type="InterPro" id="IPR013762">
    <property type="entry name" value="Integrase-like_cat_sf"/>
</dbReference>